<organism evidence="1 2">
    <name type="scientific">Streptomyces jumonjinensis</name>
    <dbReference type="NCBI Taxonomy" id="1945"/>
    <lineage>
        <taxon>Bacteria</taxon>
        <taxon>Bacillati</taxon>
        <taxon>Actinomycetota</taxon>
        <taxon>Actinomycetes</taxon>
        <taxon>Kitasatosporales</taxon>
        <taxon>Streptomycetaceae</taxon>
        <taxon>Streptomyces</taxon>
    </lineage>
</organism>
<keyword evidence="2" id="KW-1185">Reference proteome</keyword>
<accession>A0A646KWN1</accession>
<dbReference type="OrthoDB" id="4288733at2"/>
<comment type="caution">
    <text evidence="1">The sequence shown here is derived from an EMBL/GenBank/DDBJ whole genome shotgun (WGS) entry which is preliminary data.</text>
</comment>
<dbReference type="EMBL" id="VCLA01000201">
    <property type="protein sequence ID" value="MQT05416.1"/>
    <property type="molecule type" value="Genomic_DNA"/>
</dbReference>
<dbReference type="Proteomes" id="UP000419138">
    <property type="component" value="Unassembled WGS sequence"/>
</dbReference>
<dbReference type="AlphaFoldDB" id="A0A646KWN1"/>
<evidence type="ECO:0000313" key="2">
    <source>
        <dbReference type="Proteomes" id="UP000419138"/>
    </source>
</evidence>
<gene>
    <name evidence="1" type="ORF">FF041_36590</name>
</gene>
<evidence type="ECO:0000313" key="1">
    <source>
        <dbReference type="EMBL" id="MQT05416.1"/>
    </source>
</evidence>
<sequence>MNRPLPRAYWCHADQAVPGSVHIPLSGLTTTVPGEAVEWVRESVRTVAPLLDREVFHTMWGWLGDHQAMDAAVVALRQGKPYAFTTATPGDGLLRWTASPVSVLPLAGPGCLLAAPPPPTAAAPSVAARSLAHDHRSSWSTA</sequence>
<dbReference type="RefSeq" id="WP_153526824.1">
    <property type="nucleotide sequence ID" value="NZ_JBEPDZ010000027.1"/>
</dbReference>
<protein>
    <submittedName>
        <fullName evidence="1">Uncharacterized protein</fullName>
    </submittedName>
</protein>
<reference evidence="1 2" key="1">
    <citation type="submission" date="2019-05" db="EMBL/GenBank/DDBJ databases">
        <title>Comparative genomics and metabolomics analyses of clavulanic acid producing Streptomyces species provides insight into specialized metabolism and evolution of beta-lactam biosynthetic gene clusters.</title>
        <authorList>
            <person name="Moore M.A."/>
            <person name="Cruz-Morales P."/>
            <person name="Barona Gomez F."/>
            <person name="Kapil T."/>
        </authorList>
    </citation>
    <scope>NUCLEOTIDE SEQUENCE [LARGE SCALE GENOMIC DNA]</scope>
    <source>
        <strain evidence="1 2">NRRL 5741</strain>
    </source>
</reference>
<proteinExistence type="predicted"/>
<name>A0A646KWN1_STRJU</name>